<dbReference type="InterPro" id="IPR001304">
    <property type="entry name" value="C-type_lectin-like"/>
</dbReference>
<feature type="domain" description="C-type lectin" evidence="1">
    <location>
        <begin position="26"/>
        <end position="129"/>
    </location>
</feature>
<dbReference type="SUPFAM" id="SSF56436">
    <property type="entry name" value="C-type lectin-like"/>
    <property type="match status" value="2"/>
</dbReference>
<sequence length="209" mass="24501">MHAVRNIQARFLSYFLCSLFAFTYAAMPRCRGHLTNASAILPTLILSIKQKINRELKNKNIKLVWTGIRKISEFYVTQSDKPSLYKESNRELSKRWAPDEPVHDCVALDIVSDYLVTLPCNTELEFICQNNGFPIYPVTETLICPEEWLFFYQLPVSRKKCIRPFIRSKNIDDAEETCLKSGSNIADLQDYFFLAYIHEYLEYSRFWIT</sequence>
<dbReference type="EMBL" id="BPLR01018479">
    <property type="protein sequence ID" value="GIY99960.1"/>
    <property type="molecule type" value="Genomic_DNA"/>
</dbReference>
<dbReference type="AlphaFoldDB" id="A0AAV4Y1U3"/>
<dbReference type="CDD" id="cd00037">
    <property type="entry name" value="CLECT"/>
    <property type="match status" value="2"/>
</dbReference>
<dbReference type="Gene3D" id="3.10.100.10">
    <property type="entry name" value="Mannose-Binding Protein A, subunit A"/>
    <property type="match status" value="1"/>
</dbReference>
<protein>
    <recommendedName>
        <fullName evidence="1">C-type lectin domain-containing protein</fullName>
    </recommendedName>
</protein>
<dbReference type="InterPro" id="IPR016187">
    <property type="entry name" value="CTDL_fold"/>
</dbReference>
<evidence type="ECO:0000313" key="2">
    <source>
        <dbReference type="EMBL" id="GIY99960.1"/>
    </source>
</evidence>
<gene>
    <name evidence="2" type="primary">AVEN_187600_1</name>
    <name evidence="2" type="ORF">CEXT_431991</name>
</gene>
<evidence type="ECO:0000313" key="3">
    <source>
        <dbReference type="Proteomes" id="UP001054945"/>
    </source>
</evidence>
<keyword evidence="3" id="KW-1185">Reference proteome</keyword>
<name>A0AAV4Y1U3_CAEEX</name>
<evidence type="ECO:0000259" key="1">
    <source>
        <dbReference type="PROSITE" id="PS50041"/>
    </source>
</evidence>
<dbReference type="PROSITE" id="PS50041">
    <property type="entry name" value="C_TYPE_LECTIN_2"/>
    <property type="match status" value="1"/>
</dbReference>
<accession>A0AAV4Y1U3</accession>
<proteinExistence type="predicted"/>
<dbReference type="Proteomes" id="UP001054945">
    <property type="component" value="Unassembled WGS sequence"/>
</dbReference>
<organism evidence="2 3">
    <name type="scientific">Caerostris extrusa</name>
    <name type="common">Bark spider</name>
    <name type="synonym">Caerostris bankana</name>
    <dbReference type="NCBI Taxonomy" id="172846"/>
    <lineage>
        <taxon>Eukaryota</taxon>
        <taxon>Metazoa</taxon>
        <taxon>Ecdysozoa</taxon>
        <taxon>Arthropoda</taxon>
        <taxon>Chelicerata</taxon>
        <taxon>Arachnida</taxon>
        <taxon>Araneae</taxon>
        <taxon>Araneomorphae</taxon>
        <taxon>Entelegynae</taxon>
        <taxon>Araneoidea</taxon>
        <taxon>Araneidae</taxon>
        <taxon>Caerostris</taxon>
    </lineage>
</organism>
<reference evidence="2 3" key="1">
    <citation type="submission" date="2021-06" db="EMBL/GenBank/DDBJ databases">
        <title>Caerostris extrusa draft genome.</title>
        <authorList>
            <person name="Kono N."/>
            <person name="Arakawa K."/>
        </authorList>
    </citation>
    <scope>NUCLEOTIDE SEQUENCE [LARGE SCALE GENOMIC DNA]</scope>
</reference>
<dbReference type="InterPro" id="IPR016186">
    <property type="entry name" value="C-type_lectin-like/link_sf"/>
</dbReference>
<comment type="caution">
    <text evidence="2">The sequence shown here is derived from an EMBL/GenBank/DDBJ whole genome shotgun (WGS) entry which is preliminary data.</text>
</comment>